<dbReference type="PANTHER" id="PTHR11228">
    <property type="entry name" value="RADICAL SAM DOMAIN PROTEIN"/>
    <property type="match status" value="1"/>
</dbReference>
<dbReference type="InterPro" id="IPR050377">
    <property type="entry name" value="Radical_SAM_PqqE_MftC-like"/>
</dbReference>
<evidence type="ECO:0000256" key="4">
    <source>
        <dbReference type="ARBA" id="ARBA00023014"/>
    </source>
</evidence>
<dbReference type="EMBL" id="QRQO01000031">
    <property type="protein sequence ID" value="RHN11870.1"/>
    <property type="molecule type" value="Genomic_DNA"/>
</dbReference>
<dbReference type="InterPro" id="IPR007197">
    <property type="entry name" value="rSAM"/>
</dbReference>
<dbReference type="InterPro" id="IPR013785">
    <property type="entry name" value="Aldolase_TIM"/>
</dbReference>
<dbReference type="SFLD" id="SFLDS00029">
    <property type="entry name" value="Radical_SAM"/>
    <property type="match status" value="1"/>
</dbReference>
<comment type="caution">
    <text evidence="6">The sequence shown here is derived from an EMBL/GenBank/DDBJ whole genome shotgun (WGS) entry which is preliminary data.</text>
</comment>
<keyword evidence="3" id="KW-0408">Iron</keyword>
<dbReference type="GO" id="GO:0051536">
    <property type="term" value="F:iron-sulfur cluster binding"/>
    <property type="evidence" value="ECO:0007669"/>
    <property type="project" value="UniProtKB-KW"/>
</dbReference>
<dbReference type="InterPro" id="IPR058240">
    <property type="entry name" value="rSAM_sf"/>
</dbReference>
<organism evidence="6 7">
    <name type="scientific">Anaerobutyricum hallii</name>
    <dbReference type="NCBI Taxonomy" id="39488"/>
    <lineage>
        <taxon>Bacteria</taxon>
        <taxon>Bacillati</taxon>
        <taxon>Bacillota</taxon>
        <taxon>Clostridia</taxon>
        <taxon>Lachnospirales</taxon>
        <taxon>Lachnospiraceae</taxon>
        <taxon>Anaerobutyricum</taxon>
    </lineage>
</organism>
<evidence type="ECO:0000259" key="5">
    <source>
        <dbReference type="Pfam" id="PF04055"/>
    </source>
</evidence>
<accession>A0A415U0U6</accession>
<keyword evidence="4" id="KW-0411">Iron-sulfur</keyword>
<dbReference type="RefSeq" id="WP_118486264.1">
    <property type="nucleotide sequence ID" value="NZ_QRQO01000031.1"/>
</dbReference>
<dbReference type="GO" id="GO:0003824">
    <property type="term" value="F:catalytic activity"/>
    <property type="evidence" value="ECO:0007669"/>
    <property type="project" value="InterPro"/>
</dbReference>
<keyword evidence="2" id="KW-0479">Metal-binding</keyword>
<dbReference type="GO" id="GO:0046872">
    <property type="term" value="F:metal ion binding"/>
    <property type="evidence" value="ECO:0007669"/>
    <property type="project" value="UniProtKB-KW"/>
</dbReference>
<gene>
    <name evidence="6" type="ORF">DWZ29_11000</name>
</gene>
<evidence type="ECO:0000256" key="3">
    <source>
        <dbReference type="ARBA" id="ARBA00023004"/>
    </source>
</evidence>
<dbReference type="PANTHER" id="PTHR11228:SF7">
    <property type="entry name" value="PQQA PEPTIDE CYCLASE"/>
    <property type="match status" value="1"/>
</dbReference>
<reference evidence="6 7" key="1">
    <citation type="submission" date="2018-08" db="EMBL/GenBank/DDBJ databases">
        <title>A genome reference for cultivated species of the human gut microbiota.</title>
        <authorList>
            <person name="Zou Y."/>
            <person name="Xue W."/>
            <person name="Luo G."/>
        </authorList>
    </citation>
    <scope>NUCLEOTIDE SEQUENCE [LARGE SCALE GENOMIC DNA]</scope>
    <source>
        <strain evidence="6 7">AF31-17AC</strain>
    </source>
</reference>
<evidence type="ECO:0000313" key="7">
    <source>
        <dbReference type="Proteomes" id="UP000283700"/>
    </source>
</evidence>
<feature type="domain" description="Radical SAM core" evidence="5">
    <location>
        <begin position="5"/>
        <end position="121"/>
    </location>
</feature>
<dbReference type="Proteomes" id="UP000283700">
    <property type="component" value="Unassembled WGS sequence"/>
</dbReference>
<evidence type="ECO:0000313" key="6">
    <source>
        <dbReference type="EMBL" id="RHN11870.1"/>
    </source>
</evidence>
<dbReference type="AlphaFoldDB" id="A0A415U0U6"/>
<dbReference type="Gene3D" id="3.20.20.70">
    <property type="entry name" value="Aldolase class I"/>
    <property type="match status" value="1"/>
</dbReference>
<name>A0A415U0U6_9FIRM</name>
<evidence type="ECO:0000256" key="1">
    <source>
        <dbReference type="ARBA" id="ARBA00022691"/>
    </source>
</evidence>
<keyword evidence="1" id="KW-0949">S-adenosyl-L-methionine</keyword>
<dbReference type="CDD" id="cd01335">
    <property type="entry name" value="Radical_SAM"/>
    <property type="match status" value="1"/>
</dbReference>
<proteinExistence type="predicted"/>
<protein>
    <submittedName>
        <fullName evidence="6">Radical SAM protein</fullName>
    </submittedName>
</protein>
<dbReference type="Pfam" id="PF04055">
    <property type="entry name" value="Radical_SAM"/>
    <property type="match status" value="1"/>
</dbReference>
<sequence length="268" mass="31264">MIIDLTYSCKMGCSHCMSDCKPEGKNMSIQVLKDSLDFLKKYQIPTWYFSGGEIFEHPDILKILEIIETEWMKESFRFPLALITNGRELVRNKKIYDYIYNLIKRYEKKYIYIQVTDDSRFYPDKLTEKERYWLSKIASVIEGVPGDPKDKNKCLYPQGRALHNYSEKNWYTVGPKCINPILMIKQDMGISKMVMTMLMKGKMCVPVIAPDGSIKLGESALCPAVASIYDTEDVIIDKIKNFHCRQCKIAWEKLKENSPETYFILNCF</sequence>
<dbReference type="SUPFAM" id="SSF102114">
    <property type="entry name" value="Radical SAM enzymes"/>
    <property type="match status" value="1"/>
</dbReference>
<evidence type="ECO:0000256" key="2">
    <source>
        <dbReference type="ARBA" id="ARBA00022723"/>
    </source>
</evidence>